<evidence type="ECO:0000313" key="2">
    <source>
        <dbReference type="Proteomes" id="UP001066276"/>
    </source>
</evidence>
<name>A0AAV7WNQ5_PLEWA</name>
<feature type="non-terminal residue" evidence="1">
    <location>
        <position position="62"/>
    </location>
</feature>
<reference evidence="1" key="1">
    <citation type="journal article" date="2022" name="bioRxiv">
        <title>Sequencing and chromosome-scale assembly of the giantPleurodeles waltlgenome.</title>
        <authorList>
            <person name="Brown T."/>
            <person name="Elewa A."/>
            <person name="Iarovenko S."/>
            <person name="Subramanian E."/>
            <person name="Araus A.J."/>
            <person name="Petzold A."/>
            <person name="Susuki M."/>
            <person name="Suzuki K.-i.T."/>
            <person name="Hayashi T."/>
            <person name="Toyoda A."/>
            <person name="Oliveira C."/>
            <person name="Osipova E."/>
            <person name="Leigh N.D."/>
            <person name="Simon A."/>
            <person name="Yun M.H."/>
        </authorList>
    </citation>
    <scope>NUCLEOTIDE SEQUENCE</scope>
    <source>
        <strain evidence="1">20211129_DDA</strain>
        <tissue evidence="1">Liver</tissue>
    </source>
</reference>
<evidence type="ECO:0000313" key="1">
    <source>
        <dbReference type="EMBL" id="KAJ1215689.1"/>
    </source>
</evidence>
<dbReference type="AlphaFoldDB" id="A0AAV7WNQ5"/>
<comment type="caution">
    <text evidence="1">The sequence shown here is derived from an EMBL/GenBank/DDBJ whole genome shotgun (WGS) entry which is preliminary data.</text>
</comment>
<gene>
    <name evidence="1" type="ORF">NDU88_003297</name>
</gene>
<keyword evidence="2" id="KW-1185">Reference proteome</keyword>
<dbReference type="Proteomes" id="UP001066276">
    <property type="component" value="Chromosome 1_1"/>
</dbReference>
<organism evidence="1 2">
    <name type="scientific">Pleurodeles waltl</name>
    <name type="common">Iberian ribbed newt</name>
    <dbReference type="NCBI Taxonomy" id="8319"/>
    <lineage>
        <taxon>Eukaryota</taxon>
        <taxon>Metazoa</taxon>
        <taxon>Chordata</taxon>
        <taxon>Craniata</taxon>
        <taxon>Vertebrata</taxon>
        <taxon>Euteleostomi</taxon>
        <taxon>Amphibia</taxon>
        <taxon>Batrachia</taxon>
        <taxon>Caudata</taxon>
        <taxon>Salamandroidea</taxon>
        <taxon>Salamandridae</taxon>
        <taxon>Pleurodelinae</taxon>
        <taxon>Pleurodeles</taxon>
    </lineage>
</organism>
<dbReference type="EMBL" id="JANPWB010000001">
    <property type="protein sequence ID" value="KAJ1215689.1"/>
    <property type="molecule type" value="Genomic_DNA"/>
</dbReference>
<sequence>VFNQLGEVRLSSVPGFGFSGGSVSDSSRFGDCVRKKVGCTPGFGEEGIVAVCTPSSSMVASA</sequence>
<protein>
    <submittedName>
        <fullName evidence="1">Uncharacterized protein</fullName>
    </submittedName>
</protein>
<proteinExistence type="predicted"/>
<accession>A0AAV7WNQ5</accession>
<feature type="non-terminal residue" evidence="1">
    <location>
        <position position="1"/>
    </location>
</feature>